<dbReference type="GO" id="GO:0045505">
    <property type="term" value="F:dynein intermediate chain binding"/>
    <property type="evidence" value="ECO:0007669"/>
    <property type="project" value="TreeGrafter"/>
</dbReference>
<dbReference type="VEuPathDB" id="VectorBase:ADIR006139"/>
<evidence type="ECO:0000313" key="3">
    <source>
        <dbReference type="Proteomes" id="UP000075884"/>
    </source>
</evidence>
<proteinExistence type="inferred from homology"/>
<dbReference type="InterPro" id="IPR038586">
    <property type="entry name" value="Tctex-1-like_sf"/>
</dbReference>
<dbReference type="CDD" id="cd21451">
    <property type="entry name" value="DLC-like_TCTEX1D"/>
    <property type="match status" value="1"/>
</dbReference>
<reference evidence="2" key="2">
    <citation type="submission" date="2020-05" db="UniProtKB">
        <authorList>
            <consortium name="EnsemblMetazoa"/>
        </authorList>
    </citation>
    <scope>IDENTIFICATION</scope>
    <source>
        <strain evidence="2">WRAIR2</strain>
    </source>
</reference>
<dbReference type="STRING" id="7168.A0A182NER7"/>
<dbReference type="PANTHER" id="PTHR21255">
    <property type="entry name" value="T-COMPLEX-ASSOCIATED-TESTIS-EXPRESSED 1/ DYNEIN LIGHT CHAIN"/>
    <property type="match status" value="1"/>
</dbReference>
<dbReference type="GO" id="GO:0007018">
    <property type="term" value="P:microtubule-based movement"/>
    <property type="evidence" value="ECO:0007669"/>
    <property type="project" value="TreeGrafter"/>
</dbReference>
<dbReference type="GO" id="GO:0005737">
    <property type="term" value="C:cytoplasm"/>
    <property type="evidence" value="ECO:0007669"/>
    <property type="project" value="TreeGrafter"/>
</dbReference>
<keyword evidence="3" id="KW-1185">Reference proteome</keyword>
<protein>
    <submittedName>
        <fullName evidence="2">Uncharacterized protein</fullName>
    </submittedName>
</protein>
<dbReference type="GO" id="GO:0005868">
    <property type="term" value="C:cytoplasmic dynein complex"/>
    <property type="evidence" value="ECO:0007669"/>
    <property type="project" value="TreeGrafter"/>
</dbReference>
<dbReference type="Proteomes" id="UP000075884">
    <property type="component" value="Unassembled WGS sequence"/>
</dbReference>
<comment type="similarity">
    <text evidence="1">Belongs to the dynein light chain Tctex-type family.</text>
</comment>
<evidence type="ECO:0000313" key="2">
    <source>
        <dbReference type="EnsemblMetazoa" id="ADIR006139-PA"/>
    </source>
</evidence>
<name>A0A182NER7_9DIPT</name>
<dbReference type="EnsemblMetazoa" id="ADIR006139-RA">
    <property type="protein sequence ID" value="ADIR006139-PA"/>
    <property type="gene ID" value="ADIR006139"/>
</dbReference>
<dbReference type="InterPro" id="IPR005334">
    <property type="entry name" value="Tctex-1-like"/>
</dbReference>
<dbReference type="Pfam" id="PF03645">
    <property type="entry name" value="Tctex-1"/>
    <property type="match status" value="1"/>
</dbReference>
<reference evidence="3" key="1">
    <citation type="submission" date="2013-03" db="EMBL/GenBank/DDBJ databases">
        <title>The Genome Sequence of Anopheles dirus WRAIR2.</title>
        <authorList>
            <consortium name="The Broad Institute Genomics Platform"/>
            <person name="Neafsey D.E."/>
            <person name="Walton C."/>
            <person name="Walker B."/>
            <person name="Young S.K."/>
            <person name="Zeng Q."/>
            <person name="Gargeya S."/>
            <person name="Fitzgerald M."/>
            <person name="Haas B."/>
            <person name="Abouelleil A."/>
            <person name="Allen A.W."/>
            <person name="Alvarado L."/>
            <person name="Arachchi H.M."/>
            <person name="Berlin A.M."/>
            <person name="Chapman S.B."/>
            <person name="Gainer-Dewar J."/>
            <person name="Goldberg J."/>
            <person name="Griggs A."/>
            <person name="Gujja S."/>
            <person name="Hansen M."/>
            <person name="Howarth C."/>
            <person name="Imamovic A."/>
            <person name="Ireland A."/>
            <person name="Larimer J."/>
            <person name="McCowan C."/>
            <person name="Murphy C."/>
            <person name="Pearson M."/>
            <person name="Poon T.W."/>
            <person name="Priest M."/>
            <person name="Roberts A."/>
            <person name="Saif S."/>
            <person name="Shea T."/>
            <person name="Sisk P."/>
            <person name="Sykes S."/>
            <person name="Wortman J."/>
            <person name="Nusbaum C."/>
            <person name="Birren B."/>
        </authorList>
    </citation>
    <scope>NUCLEOTIDE SEQUENCE [LARGE SCALE GENOMIC DNA]</scope>
    <source>
        <strain evidence="3">WRAIR2</strain>
    </source>
</reference>
<dbReference type="Gene3D" id="3.30.1140.40">
    <property type="entry name" value="Tctex-1"/>
    <property type="match status" value="1"/>
</dbReference>
<dbReference type="AlphaFoldDB" id="A0A182NER7"/>
<sequence>MLDSVAIRNLPHSRRGDCCTQNRALTMANWGGVKIGSKQGQPNNKQAPMRFSETLTAALGNRKNKYKDVSKDLNSLITREELEDEIFVPNYNIRKIKAMIARVVKQQFVVRNEDGDLLTWVYDPAKNLEMSQTIAKAVKDRLRNLNLPRYRVVCVCSIVEKQLQGMHYKMKFILDPYMDNYVQYVHDGAIFWIITTAFLVHKD</sequence>
<organism evidence="2 3">
    <name type="scientific">Anopheles dirus</name>
    <dbReference type="NCBI Taxonomy" id="7168"/>
    <lineage>
        <taxon>Eukaryota</taxon>
        <taxon>Metazoa</taxon>
        <taxon>Ecdysozoa</taxon>
        <taxon>Arthropoda</taxon>
        <taxon>Hexapoda</taxon>
        <taxon>Insecta</taxon>
        <taxon>Pterygota</taxon>
        <taxon>Neoptera</taxon>
        <taxon>Endopterygota</taxon>
        <taxon>Diptera</taxon>
        <taxon>Nematocera</taxon>
        <taxon>Culicoidea</taxon>
        <taxon>Culicidae</taxon>
        <taxon>Anophelinae</taxon>
        <taxon>Anopheles</taxon>
    </lineage>
</organism>
<evidence type="ECO:0000256" key="1">
    <source>
        <dbReference type="ARBA" id="ARBA00005361"/>
    </source>
</evidence>
<accession>A0A182NER7</accession>
<dbReference type="PANTHER" id="PTHR21255:SF65">
    <property type="entry name" value="TCTEX1 DOMAIN-CONTAINING PROTEIN 2"/>
    <property type="match status" value="1"/>
</dbReference>